<reference evidence="1 2" key="1">
    <citation type="journal article" date="2015" name="Nature">
        <title>rRNA introns, odd ribosomes, and small enigmatic genomes across a large radiation of phyla.</title>
        <authorList>
            <person name="Brown C.T."/>
            <person name="Hug L.A."/>
            <person name="Thomas B.C."/>
            <person name="Sharon I."/>
            <person name="Castelle C.J."/>
            <person name="Singh A."/>
            <person name="Wilkins M.J."/>
            <person name="Williams K.H."/>
            <person name="Banfield J.F."/>
        </authorList>
    </citation>
    <scope>NUCLEOTIDE SEQUENCE [LARGE SCALE GENOMIC DNA]</scope>
</reference>
<protein>
    <submittedName>
        <fullName evidence="1">Uncharacterized protein</fullName>
    </submittedName>
</protein>
<sequence>MIDNTPNFRMISSGVVSWTTSISSSGDIGLSRGAAGKLYVGNSAGGDFTGTLIAGNVGIGETAPGSKLSVSGGGSFGAGYDTTAA</sequence>
<evidence type="ECO:0000313" key="1">
    <source>
        <dbReference type="EMBL" id="KKS45518.1"/>
    </source>
</evidence>
<name>A0A0G1C7B0_9BACT</name>
<comment type="caution">
    <text evidence="1">The sequence shown here is derived from an EMBL/GenBank/DDBJ whole genome shotgun (WGS) entry which is preliminary data.</text>
</comment>
<evidence type="ECO:0000313" key="2">
    <source>
        <dbReference type="Proteomes" id="UP000034951"/>
    </source>
</evidence>
<proteinExistence type="predicted"/>
<dbReference type="EMBL" id="LCDE01000021">
    <property type="protein sequence ID" value="KKS45518.1"/>
    <property type="molecule type" value="Genomic_DNA"/>
</dbReference>
<gene>
    <name evidence="1" type="ORF">UV10_C0021G0005</name>
</gene>
<dbReference type="Proteomes" id="UP000034951">
    <property type="component" value="Unassembled WGS sequence"/>
</dbReference>
<accession>A0A0G1C7B0</accession>
<dbReference type="AlphaFoldDB" id="A0A0G1C7B0"/>
<organism evidence="1 2">
    <name type="scientific">Candidatus Azambacteria bacterium GW2011_GWA1_42_19</name>
    <dbReference type="NCBI Taxonomy" id="1618609"/>
    <lineage>
        <taxon>Bacteria</taxon>
        <taxon>Candidatus Azamiibacteriota</taxon>
    </lineage>
</organism>